<reference evidence="2 3" key="1">
    <citation type="submission" date="2024-09" db="EMBL/GenBank/DDBJ databases">
        <title>Chromosome-scale assembly of Riccia sorocarpa.</title>
        <authorList>
            <person name="Paukszto L."/>
        </authorList>
    </citation>
    <scope>NUCLEOTIDE SEQUENCE [LARGE SCALE GENOMIC DNA]</scope>
    <source>
        <strain evidence="2">LP-2024</strain>
        <tissue evidence="2">Aerial parts of the thallus</tissue>
    </source>
</reference>
<evidence type="ECO:0000313" key="3">
    <source>
        <dbReference type="Proteomes" id="UP001633002"/>
    </source>
</evidence>
<feature type="compositionally biased region" description="Basic and acidic residues" evidence="1">
    <location>
        <begin position="19"/>
        <end position="38"/>
    </location>
</feature>
<evidence type="ECO:0000313" key="2">
    <source>
        <dbReference type="EMBL" id="KAL3682763.1"/>
    </source>
</evidence>
<dbReference type="EMBL" id="JBJQOH010000006">
    <property type="protein sequence ID" value="KAL3682763.1"/>
    <property type="molecule type" value="Genomic_DNA"/>
</dbReference>
<organism evidence="2 3">
    <name type="scientific">Riccia sorocarpa</name>
    <dbReference type="NCBI Taxonomy" id="122646"/>
    <lineage>
        <taxon>Eukaryota</taxon>
        <taxon>Viridiplantae</taxon>
        <taxon>Streptophyta</taxon>
        <taxon>Embryophyta</taxon>
        <taxon>Marchantiophyta</taxon>
        <taxon>Marchantiopsida</taxon>
        <taxon>Marchantiidae</taxon>
        <taxon>Marchantiales</taxon>
        <taxon>Ricciaceae</taxon>
        <taxon>Riccia</taxon>
    </lineage>
</organism>
<proteinExistence type="predicted"/>
<name>A0ABD3GUY8_9MARC</name>
<keyword evidence="3" id="KW-1185">Reference proteome</keyword>
<protein>
    <submittedName>
        <fullName evidence="2">Uncharacterized protein</fullName>
    </submittedName>
</protein>
<dbReference type="Proteomes" id="UP001633002">
    <property type="component" value="Unassembled WGS sequence"/>
</dbReference>
<feature type="region of interest" description="Disordered" evidence="1">
    <location>
        <begin position="1"/>
        <end position="38"/>
    </location>
</feature>
<comment type="caution">
    <text evidence="2">The sequence shown here is derived from an EMBL/GenBank/DDBJ whole genome shotgun (WGS) entry which is preliminary data.</text>
</comment>
<feature type="compositionally biased region" description="Polar residues" evidence="1">
    <location>
        <begin position="1"/>
        <end position="18"/>
    </location>
</feature>
<sequence>MKEVETGSSDVSTLQSELDSCKDELSSTKKKTEDLTKAKTSAIERIKKLKEKLEDSQHEAKRSRKKMKSAEKKKKLLKEEIKTKDQQLIEVEDRATFVENEVEVQRRLFVRKFLALTMDKTSTKTFAQITEVLEAAKSQPDNQQERHARYTRMVEKVQATYEDLAHTIMQQIEDLREIVDPLKDLELKTKEEYQDEENTSMNIEGHLQKEFQTLGEYFVRLDSLRLGKGGYIEDFARNYQGRSDQSIGCSLREWLRLGVFEMEMATRLT</sequence>
<dbReference type="AlphaFoldDB" id="A0ABD3GUY8"/>
<feature type="compositionally biased region" description="Basic residues" evidence="1">
    <location>
        <begin position="61"/>
        <end position="73"/>
    </location>
</feature>
<accession>A0ABD3GUY8</accession>
<gene>
    <name evidence="2" type="ORF">R1sor_000785</name>
</gene>
<evidence type="ECO:0000256" key="1">
    <source>
        <dbReference type="SAM" id="MobiDB-lite"/>
    </source>
</evidence>
<feature type="region of interest" description="Disordered" evidence="1">
    <location>
        <begin position="52"/>
        <end position="73"/>
    </location>
</feature>